<dbReference type="EMBL" id="JAAZWO010000018">
    <property type="protein sequence ID" value="MBC2398771.1"/>
    <property type="molecule type" value="Genomic_DNA"/>
</dbReference>
<organism evidence="1 2">
    <name type="scientific">Clostridium tetanomorphum</name>
    <dbReference type="NCBI Taxonomy" id="1553"/>
    <lineage>
        <taxon>Bacteria</taxon>
        <taxon>Bacillati</taxon>
        <taxon>Bacillota</taxon>
        <taxon>Clostridia</taxon>
        <taxon>Eubacteriales</taxon>
        <taxon>Clostridiaceae</taxon>
        <taxon>Clostridium</taxon>
    </lineage>
</organism>
<comment type="caution">
    <text evidence="1">The sequence shown here is derived from an EMBL/GenBank/DDBJ whole genome shotgun (WGS) entry which is preliminary data.</text>
</comment>
<dbReference type="Proteomes" id="UP000563151">
    <property type="component" value="Unassembled WGS sequence"/>
</dbReference>
<name>A0A923J0Z0_CLOTT</name>
<dbReference type="AlphaFoldDB" id="A0A923J0Z0"/>
<evidence type="ECO:0000313" key="1">
    <source>
        <dbReference type="EMBL" id="MBC2398771.1"/>
    </source>
</evidence>
<dbReference type="RefSeq" id="WP_035152849.1">
    <property type="nucleotide sequence ID" value="NZ_JAAZWO010000018.1"/>
</dbReference>
<evidence type="ECO:0000313" key="2">
    <source>
        <dbReference type="Proteomes" id="UP000563151"/>
    </source>
</evidence>
<gene>
    <name evidence="1" type="ORF">HGG79_13450</name>
</gene>
<reference evidence="1 2" key="1">
    <citation type="submission" date="2020-04" db="EMBL/GenBank/DDBJ databases">
        <title>Genomic insights into acetone-butanol-ethanol (ABE) fermentation by sequencing solventogenic clostridia strains.</title>
        <authorList>
            <person name="Brown S."/>
        </authorList>
    </citation>
    <scope>NUCLEOTIDE SEQUENCE [LARGE SCALE GENOMIC DNA]</scope>
    <source>
        <strain evidence="1 2">DJ011</strain>
    </source>
</reference>
<keyword evidence="2" id="KW-1185">Reference proteome</keyword>
<proteinExistence type="predicted"/>
<protein>
    <submittedName>
        <fullName evidence="1">DUF4179 domain-containing protein</fullName>
    </submittedName>
</protein>
<accession>A0A923J0Z0</accession>
<sequence>MTYFSGNLSFAKYINNPSIAIENLFSKFNDKQINAAVKNSFVQGSFKDKNISHNSVSDKGVTVIIHQLSMDENPLIIGYTSKVD</sequence>